<keyword evidence="7" id="KW-0812">Transmembrane</keyword>
<dbReference type="RefSeq" id="WP_147167849.1">
    <property type="nucleotide sequence ID" value="NZ_VOOR01000024.1"/>
</dbReference>
<feature type="transmembrane region" description="Helical" evidence="7">
    <location>
        <begin position="80"/>
        <end position="100"/>
    </location>
</feature>
<dbReference type="OrthoDB" id="9804645at2"/>
<dbReference type="SUPFAM" id="SSF47384">
    <property type="entry name" value="Homodimeric domain of signal transducing histidine kinase"/>
    <property type="match status" value="1"/>
</dbReference>
<evidence type="ECO:0000256" key="3">
    <source>
        <dbReference type="ARBA" id="ARBA00022553"/>
    </source>
</evidence>
<comment type="caution">
    <text evidence="9">The sequence shown here is derived from an EMBL/GenBank/DDBJ whole genome shotgun (WGS) entry which is preliminary data.</text>
</comment>
<dbReference type="GO" id="GO:0000155">
    <property type="term" value="F:phosphorelay sensor kinase activity"/>
    <property type="evidence" value="ECO:0007669"/>
    <property type="project" value="InterPro"/>
</dbReference>
<feature type="domain" description="Histidine kinase" evidence="8">
    <location>
        <begin position="120"/>
        <end position="334"/>
    </location>
</feature>
<dbReference type="GO" id="GO:0005886">
    <property type="term" value="C:plasma membrane"/>
    <property type="evidence" value="ECO:0007669"/>
    <property type="project" value="TreeGrafter"/>
</dbReference>
<dbReference type="InterPro" id="IPR004358">
    <property type="entry name" value="Sig_transdc_His_kin-like_C"/>
</dbReference>
<dbReference type="EC" id="2.7.13.3" evidence="2"/>
<keyword evidence="10" id="KW-1185">Reference proteome</keyword>
<dbReference type="Gene3D" id="1.10.287.130">
    <property type="match status" value="1"/>
</dbReference>
<dbReference type="AlphaFoldDB" id="A0A5C6RKI6"/>
<evidence type="ECO:0000313" key="9">
    <source>
        <dbReference type="EMBL" id="TXB62747.1"/>
    </source>
</evidence>
<comment type="catalytic activity">
    <reaction evidence="1">
        <text>ATP + protein L-histidine = ADP + protein N-phospho-L-histidine.</text>
        <dbReference type="EC" id="2.7.13.3"/>
    </reaction>
</comment>
<evidence type="ECO:0000256" key="5">
    <source>
        <dbReference type="ARBA" id="ARBA00022777"/>
    </source>
</evidence>
<dbReference type="GO" id="GO:0016036">
    <property type="term" value="P:cellular response to phosphate starvation"/>
    <property type="evidence" value="ECO:0007669"/>
    <property type="project" value="TreeGrafter"/>
</dbReference>
<dbReference type="PRINTS" id="PR00344">
    <property type="entry name" value="BCTRLSENSOR"/>
</dbReference>
<dbReference type="SUPFAM" id="SSF55874">
    <property type="entry name" value="ATPase domain of HSP90 chaperone/DNA topoisomerase II/histidine kinase"/>
    <property type="match status" value="1"/>
</dbReference>
<evidence type="ECO:0000256" key="1">
    <source>
        <dbReference type="ARBA" id="ARBA00000085"/>
    </source>
</evidence>
<proteinExistence type="predicted"/>
<dbReference type="EMBL" id="VOOR01000024">
    <property type="protein sequence ID" value="TXB62747.1"/>
    <property type="molecule type" value="Genomic_DNA"/>
</dbReference>
<keyword evidence="7" id="KW-0472">Membrane</keyword>
<dbReference type="PROSITE" id="PS50109">
    <property type="entry name" value="HIS_KIN"/>
    <property type="match status" value="1"/>
</dbReference>
<name>A0A5C6RKI6_9BACT</name>
<dbReference type="Pfam" id="PF02518">
    <property type="entry name" value="HATPase_c"/>
    <property type="match status" value="1"/>
</dbReference>
<dbReference type="SMART" id="SM00387">
    <property type="entry name" value="HATPase_c"/>
    <property type="match status" value="1"/>
</dbReference>
<evidence type="ECO:0000313" key="10">
    <source>
        <dbReference type="Proteomes" id="UP000321580"/>
    </source>
</evidence>
<dbReference type="PANTHER" id="PTHR45453">
    <property type="entry name" value="PHOSPHATE REGULON SENSOR PROTEIN PHOR"/>
    <property type="match status" value="1"/>
</dbReference>
<keyword evidence="5 9" id="KW-0418">Kinase</keyword>
<dbReference type="CDD" id="cd00075">
    <property type="entry name" value="HATPase"/>
    <property type="match status" value="1"/>
</dbReference>
<evidence type="ECO:0000256" key="2">
    <source>
        <dbReference type="ARBA" id="ARBA00012438"/>
    </source>
</evidence>
<dbReference type="GO" id="GO:0004721">
    <property type="term" value="F:phosphoprotein phosphatase activity"/>
    <property type="evidence" value="ECO:0007669"/>
    <property type="project" value="TreeGrafter"/>
</dbReference>
<organism evidence="9 10">
    <name type="scientific">Phaeodactylibacter luteus</name>
    <dbReference type="NCBI Taxonomy" id="1564516"/>
    <lineage>
        <taxon>Bacteria</taxon>
        <taxon>Pseudomonadati</taxon>
        <taxon>Bacteroidota</taxon>
        <taxon>Saprospiria</taxon>
        <taxon>Saprospirales</taxon>
        <taxon>Haliscomenobacteraceae</taxon>
        <taxon>Phaeodactylibacter</taxon>
    </lineage>
</organism>
<reference evidence="9 10" key="1">
    <citation type="submission" date="2019-08" db="EMBL/GenBank/DDBJ databases">
        <title>Genome of Phaeodactylibacter luteus.</title>
        <authorList>
            <person name="Bowman J.P."/>
        </authorList>
    </citation>
    <scope>NUCLEOTIDE SEQUENCE [LARGE SCALE GENOMIC DNA]</scope>
    <source>
        <strain evidence="9 10">KCTC 42180</strain>
    </source>
</reference>
<keyword evidence="6" id="KW-0902">Two-component regulatory system</keyword>
<keyword evidence="3" id="KW-0597">Phosphoprotein</keyword>
<dbReference type="CDD" id="cd00082">
    <property type="entry name" value="HisKA"/>
    <property type="match status" value="1"/>
</dbReference>
<dbReference type="Pfam" id="PF00512">
    <property type="entry name" value="HisKA"/>
    <property type="match status" value="1"/>
</dbReference>
<dbReference type="Proteomes" id="UP000321580">
    <property type="component" value="Unassembled WGS sequence"/>
</dbReference>
<evidence type="ECO:0000256" key="7">
    <source>
        <dbReference type="SAM" id="Phobius"/>
    </source>
</evidence>
<keyword evidence="7" id="KW-1133">Transmembrane helix</keyword>
<accession>A0A5C6RKI6</accession>
<dbReference type="InterPro" id="IPR050351">
    <property type="entry name" value="BphY/WalK/GraS-like"/>
</dbReference>
<dbReference type="InterPro" id="IPR036890">
    <property type="entry name" value="HATPase_C_sf"/>
</dbReference>
<dbReference type="Gene3D" id="3.30.565.10">
    <property type="entry name" value="Histidine kinase-like ATPase, C-terminal domain"/>
    <property type="match status" value="1"/>
</dbReference>
<dbReference type="InterPro" id="IPR003661">
    <property type="entry name" value="HisK_dim/P_dom"/>
</dbReference>
<sequence length="348" mass="39977">MEKSRNVRLRLLSYGVIAYMMLAFAWWSVLLYTKNNDAFLAKRDKMRILMVAEGSVGSEQEFLSSAPYQELKAQYTRQEYMILGEAGVIIFTLLIGMWLINRSYNKEMEAARQQRNFLLSITHELKSPIASIRLVLETFQKRELPADKKERLTRSALVETERLNGLVNDLLLSAKLEAAYKPLQEDLDLPQMLEDLVETLEAKYPDARFHFDKRSAVRKFRGDRTGMTSVMLNLMENAVKYSPKPAEIEVNIFEEPDALILEFADQGHGIPEEEKPLVFQKFYRVGSEDTRKTKGTGLGLYIVQRIVKAHHGQIEIADNSPKGTLFRVRFPMGKAWEAPQQPLQPMKA</sequence>
<dbReference type="PANTHER" id="PTHR45453:SF1">
    <property type="entry name" value="PHOSPHATE REGULON SENSOR PROTEIN PHOR"/>
    <property type="match status" value="1"/>
</dbReference>
<protein>
    <recommendedName>
        <fullName evidence="2">histidine kinase</fullName>
        <ecNumber evidence="2">2.7.13.3</ecNumber>
    </recommendedName>
</protein>
<keyword evidence="4" id="KW-0808">Transferase</keyword>
<evidence type="ECO:0000256" key="4">
    <source>
        <dbReference type="ARBA" id="ARBA00022679"/>
    </source>
</evidence>
<feature type="transmembrane region" description="Helical" evidence="7">
    <location>
        <begin position="12"/>
        <end position="32"/>
    </location>
</feature>
<dbReference type="InterPro" id="IPR036097">
    <property type="entry name" value="HisK_dim/P_sf"/>
</dbReference>
<evidence type="ECO:0000256" key="6">
    <source>
        <dbReference type="ARBA" id="ARBA00023012"/>
    </source>
</evidence>
<dbReference type="InterPro" id="IPR003594">
    <property type="entry name" value="HATPase_dom"/>
</dbReference>
<dbReference type="FunFam" id="3.30.565.10:FF:000006">
    <property type="entry name" value="Sensor histidine kinase WalK"/>
    <property type="match status" value="1"/>
</dbReference>
<evidence type="ECO:0000259" key="8">
    <source>
        <dbReference type="PROSITE" id="PS50109"/>
    </source>
</evidence>
<dbReference type="InterPro" id="IPR005467">
    <property type="entry name" value="His_kinase_dom"/>
</dbReference>
<gene>
    <name evidence="9" type="ORF">FRY97_12350</name>
</gene>
<dbReference type="SMART" id="SM00388">
    <property type="entry name" value="HisKA"/>
    <property type="match status" value="1"/>
</dbReference>